<evidence type="ECO:0000313" key="1">
    <source>
        <dbReference type="EMBL" id="RDB37412.1"/>
    </source>
</evidence>
<protein>
    <submittedName>
        <fullName evidence="1">Uncharacterized protein</fullName>
    </submittedName>
</protein>
<reference evidence="1" key="1">
    <citation type="submission" date="2018-04" db="EMBL/GenBank/DDBJ databases">
        <title>Draft genome sequence of the Candidatus Spirobacillus cienkowskii, a pathogen of freshwater Daphnia species, reconstructed from hemolymph metagenomic reads.</title>
        <authorList>
            <person name="Bresciani L."/>
            <person name="Lemos L.N."/>
            <person name="Wale N."/>
            <person name="Lin J.Y."/>
            <person name="Fernandes G.R."/>
            <person name="Duffy M.A."/>
            <person name="Rodrigues J.M."/>
        </authorList>
    </citation>
    <scope>NUCLEOTIDE SEQUENCE [LARGE SCALE GENOMIC DNA]</scope>
    <source>
        <strain evidence="1">Binning01</strain>
    </source>
</reference>
<dbReference type="AlphaFoldDB" id="A0A369KUX3"/>
<evidence type="ECO:0000313" key="2">
    <source>
        <dbReference type="Proteomes" id="UP000253934"/>
    </source>
</evidence>
<name>A0A369KUX3_9BACT</name>
<dbReference type="Proteomes" id="UP000253934">
    <property type="component" value="Unassembled WGS sequence"/>
</dbReference>
<accession>A0A369KUX3</accession>
<organism evidence="1 2">
    <name type="scientific">Spirobacillus cienkowskii</name>
    <dbReference type="NCBI Taxonomy" id="495820"/>
    <lineage>
        <taxon>Bacteria</taxon>
        <taxon>Pseudomonadati</taxon>
        <taxon>Bdellovibrionota</taxon>
        <taxon>Oligoflexia</taxon>
        <taxon>Silvanigrellales</taxon>
        <taxon>Spirobacillus</taxon>
    </lineage>
</organism>
<comment type="caution">
    <text evidence="1">The sequence shown here is derived from an EMBL/GenBank/DDBJ whole genome shotgun (WGS) entry which is preliminary data.</text>
</comment>
<dbReference type="EMBL" id="QOVW01000001">
    <property type="protein sequence ID" value="RDB37412.1"/>
    <property type="molecule type" value="Genomic_DNA"/>
</dbReference>
<sequence length="108" mass="12749">MKIKSNLKCITYFKEISILPNLNEITEDQYLSIKNNPVFISKVDNDFFQVMDEGIDLQKINQNKAIKFINESIDVNFLKLELEKETRDVVKREIQNRIKDITTPEKVK</sequence>
<keyword evidence="2" id="KW-1185">Reference proteome</keyword>
<proteinExistence type="predicted"/>
<gene>
    <name evidence="1" type="ORF">DCC88_00355</name>
</gene>